<keyword evidence="1" id="KW-0378">Hydrolase</keyword>
<evidence type="ECO:0000313" key="4">
    <source>
        <dbReference type="Proteomes" id="UP000559027"/>
    </source>
</evidence>
<sequence>MHFYSQNSLLVHPLVSPALGYLGGLPPLFFIASDKEVLRDEIIYTAHKAADPRKYPLKNGPRGLYPLLEGIEGRHPKPTSVHLQVYDGTCHVLPVLFLFSTPAKFCYRAMANFTKFVTGMPLGPSVSTSGSSILKMGRHASTPEMKRTLSPDPIDASENPPSEAELPASTSAPMSERGSGSSTPTAPPVSRKQTLRRALSYKVAQAGRILRRQSREPMQEGDVVPTELSSEKSGIYQRRAVGHAPVPQDRYAGEPSVYENITDSTAFEVIRERISTQGIIRPLEPESELDAFTVPEELVGTISELVMRRCINSHAHFHRKFANTYRNIEKTRKKNLEREAKKEGKRLDAMRASASNNSSLSSSSGGHYKFRQSVLDSPGWGYAWALDELERPPSSSIVARRDTEEARKLALIADKAVVEETSELNANSLWSVMMNFLAPPDRINEGGKKASNMEGEEGEEGLVGGEEDRGRTPTQERVSAKLKKKERSETKGLRTFSQMFLRRKSNP</sequence>
<dbReference type="PANTHER" id="PTHR48081:SF5">
    <property type="entry name" value="ALPHA_BETA HYDROLASE FOLD-3 DOMAIN-CONTAINING PROTEIN"/>
    <property type="match status" value="1"/>
</dbReference>
<keyword evidence="4" id="KW-1185">Reference proteome</keyword>
<dbReference type="GO" id="GO:0016787">
    <property type="term" value="F:hydrolase activity"/>
    <property type="evidence" value="ECO:0007669"/>
    <property type="project" value="UniProtKB-KW"/>
</dbReference>
<accession>A0A8H5D8P5</accession>
<dbReference type="Gene3D" id="3.40.50.1820">
    <property type="entry name" value="alpha/beta hydrolase"/>
    <property type="match status" value="1"/>
</dbReference>
<gene>
    <name evidence="3" type="ORF">D9756_005500</name>
</gene>
<organism evidence="3 4">
    <name type="scientific">Leucocoprinus leucothites</name>
    <dbReference type="NCBI Taxonomy" id="201217"/>
    <lineage>
        <taxon>Eukaryota</taxon>
        <taxon>Fungi</taxon>
        <taxon>Dikarya</taxon>
        <taxon>Basidiomycota</taxon>
        <taxon>Agaricomycotina</taxon>
        <taxon>Agaricomycetes</taxon>
        <taxon>Agaricomycetidae</taxon>
        <taxon>Agaricales</taxon>
        <taxon>Agaricineae</taxon>
        <taxon>Agaricaceae</taxon>
        <taxon>Leucocoprinus</taxon>
    </lineage>
</organism>
<dbReference type="InterPro" id="IPR029058">
    <property type="entry name" value="AB_hydrolase_fold"/>
</dbReference>
<dbReference type="EMBL" id="JAACJO010000008">
    <property type="protein sequence ID" value="KAF5354758.1"/>
    <property type="molecule type" value="Genomic_DNA"/>
</dbReference>
<dbReference type="OrthoDB" id="1662883at2759"/>
<reference evidence="3 4" key="1">
    <citation type="journal article" date="2020" name="ISME J.">
        <title>Uncovering the hidden diversity of litter-decomposition mechanisms in mushroom-forming fungi.</title>
        <authorList>
            <person name="Floudas D."/>
            <person name="Bentzer J."/>
            <person name="Ahren D."/>
            <person name="Johansson T."/>
            <person name="Persson P."/>
            <person name="Tunlid A."/>
        </authorList>
    </citation>
    <scope>NUCLEOTIDE SEQUENCE [LARGE SCALE GENOMIC DNA]</scope>
    <source>
        <strain evidence="3 4">CBS 146.42</strain>
    </source>
</reference>
<feature type="compositionally biased region" description="Polar residues" evidence="2">
    <location>
        <begin position="168"/>
        <end position="184"/>
    </location>
</feature>
<name>A0A8H5D8P5_9AGAR</name>
<proteinExistence type="predicted"/>
<evidence type="ECO:0000256" key="2">
    <source>
        <dbReference type="SAM" id="MobiDB-lite"/>
    </source>
</evidence>
<feature type="region of interest" description="Disordered" evidence="2">
    <location>
        <begin position="332"/>
        <end position="367"/>
    </location>
</feature>
<dbReference type="Proteomes" id="UP000559027">
    <property type="component" value="Unassembled WGS sequence"/>
</dbReference>
<evidence type="ECO:0000313" key="3">
    <source>
        <dbReference type="EMBL" id="KAF5354758.1"/>
    </source>
</evidence>
<feature type="compositionally biased region" description="Low complexity" evidence="2">
    <location>
        <begin position="352"/>
        <end position="364"/>
    </location>
</feature>
<evidence type="ECO:0000256" key="1">
    <source>
        <dbReference type="ARBA" id="ARBA00022801"/>
    </source>
</evidence>
<dbReference type="InterPro" id="IPR050300">
    <property type="entry name" value="GDXG_lipolytic_enzyme"/>
</dbReference>
<dbReference type="AlphaFoldDB" id="A0A8H5D8P5"/>
<dbReference type="PANTHER" id="PTHR48081">
    <property type="entry name" value="AB HYDROLASE SUPERFAMILY PROTEIN C4A8.06C"/>
    <property type="match status" value="1"/>
</dbReference>
<dbReference type="SUPFAM" id="SSF53474">
    <property type="entry name" value="alpha/beta-Hydrolases"/>
    <property type="match status" value="1"/>
</dbReference>
<protein>
    <submittedName>
        <fullName evidence="3">Uncharacterized protein</fullName>
    </submittedName>
</protein>
<feature type="region of interest" description="Disordered" evidence="2">
    <location>
        <begin position="443"/>
        <end position="507"/>
    </location>
</feature>
<feature type="compositionally biased region" description="Basic and acidic residues" evidence="2">
    <location>
        <begin position="332"/>
        <end position="349"/>
    </location>
</feature>
<comment type="caution">
    <text evidence="3">The sequence shown here is derived from an EMBL/GenBank/DDBJ whole genome shotgun (WGS) entry which is preliminary data.</text>
</comment>
<feature type="region of interest" description="Disordered" evidence="2">
    <location>
        <begin position="127"/>
        <end position="196"/>
    </location>
</feature>